<dbReference type="SUPFAM" id="SSF53850">
    <property type="entry name" value="Periplasmic binding protein-like II"/>
    <property type="match status" value="1"/>
</dbReference>
<evidence type="ECO:0000313" key="6">
    <source>
        <dbReference type="EMBL" id="MFC3205516.1"/>
    </source>
</evidence>
<dbReference type="RefSeq" id="WP_378219206.1">
    <property type="nucleotide sequence ID" value="NZ_JBHRTK010000004.1"/>
</dbReference>
<dbReference type="PANTHER" id="PTHR30126">
    <property type="entry name" value="HTH-TYPE TRANSCRIPTIONAL REGULATOR"/>
    <property type="match status" value="1"/>
</dbReference>
<gene>
    <name evidence="6" type="ORF">ACFOHJ_04770</name>
</gene>
<dbReference type="EMBL" id="JBHRTK010000004">
    <property type="protein sequence ID" value="MFC3205516.1"/>
    <property type="molecule type" value="Genomic_DNA"/>
</dbReference>
<feature type="domain" description="HTH lysR-type" evidence="5">
    <location>
        <begin position="1"/>
        <end position="51"/>
    </location>
</feature>
<proteinExistence type="inferred from homology"/>
<dbReference type="Pfam" id="PF00126">
    <property type="entry name" value="HTH_1"/>
    <property type="match status" value="1"/>
</dbReference>
<evidence type="ECO:0000256" key="2">
    <source>
        <dbReference type="ARBA" id="ARBA00023015"/>
    </source>
</evidence>
<dbReference type="InterPro" id="IPR036390">
    <property type="entry name" value="WH_DNA-bd_sf"/>
</dbReference>
<dbReference type="Proteomes" id="UP001595583">
    <property type="component" value="Unassembled WGS sequence"/>
</dbReference>
<name>A0ABV7K678_9HYPH</name>
<dbReference type="SUPFAM" id="SSF46785">
    <property type="entry name" value="Winged helix' DNA-binding domain"/>
    <property type="match status" value="1"/>
</dbReference>
<dbReference type="InterPro" id="IPR005119">
    <property type="entry name" value="LysR_subst-bd"/>
</dbReference>
<dbReference type="CDD" id="cd05466">
    <property type="entry name" value="PBP2_LTTR_substrate"/>
    <property type="match status" value="1"/>
</dbReference>
<evidence type="ECO:0000256" key="1">
    <source>
        <dbReference type="ARBA" id="ARBA00009437"/>
    </source>
</evidence>
<comment type="caution">
    <text evidence="6">The sequence shown here is derived from an EMBL/GenBank/DDBJ whole genome shotgun (WGS) entry which is preliminary data.</text>
</comment>
<accession>A0ABV7K678</accession>
<evidence type="ECO:0000256" key="4">
    <source>
        <dbReference type="ARBA" id="ARBA00023163"/>
    </source>
</evidence>
<keyword evidence="4" id="KW-0804">Transcription</keyword>
<keyword evidence="2" id="KW-0805">Transcription regulation</keyword>
<keyword evidence="3" id="KW-0238">DNA-binding</keyword>
<organism evidence="6 7">
    <name type="scientific">Aquamicrobium soli</name>
    <dbReference type="NCBI Taxonomy" id="1811518"/>
    <lineage>
        <taxon>Bacteria</taxon>
        <taxon>Pseudomonadati</taxon>
        <taxon>Pseudomonadota</taxon>
        <taxon>Alphaproteobacteria</taxon>
        <taxon>Hyphomicrobiales</taxon>
        <taxon>Phyllobacteriaceae</taxon>
        <taxon>Aquamicrobium</taxon>
    </lineage>
</organism>
<keyword evidence="7" id="KW-1185">Reference proteome</keyword>
<dbReference type="Gene3D" id="3.40.190.290">
    <property type="match status" value="1"/>
</dbReference>
<protein>
    <submittedName>
        <fullName evidence="6">LysR family transcriptional regulator</fullName>
    </submittedName>
</protein>
<dbReference type="InterPro" id="IPR000847">
    <property type="entry name" value="LysR_HTH_N"/>
</dbReference>
<sequence length="290" mass="32332">MFDTVVKHGGFASAEASLNISSSTISNHMANLESRLGVRLCNRGRGGFFLTDEGSRVYEASKALFKARRDFESELGALRGHLIGSIKIAVADATVDDPNNKLPVALRTFNKAAPNVTVSLYLERSEVMQEQVLSGAYHCGIGNFPHLSSSLIRNKLYRERHLLYAGSGHVLFGRPDAEITEDMIIRQPIVGRHYWGPTEQKRFRVGPPKAFTDHVEPIVSFLLSGVYIGFLPEHFAGSWVERGLLRPLCPEKYCFLCDFDLITKRGPTRSQVLQKFCSHIVEAYNDEDGS</sequence>
<dbReference type="InterPro" id="IPR036388">
    <property type="entry name" value="WH-like_DNA-bd_sf"/>
</dbReference>
<reference evidence="7" key="1">
    <citation type="journal article" date="2019" name="Int. J. Syst. Evol. Microbiol.">
        <title>The Global Catalogue of Microorganisms (GCM) 10K type strain sequencing project: providing services to taxonomists for standard genome sequencing and annotation.</title>
        <authorList>
            <consortium name="The Broad Institute Genomics Platform"/>
            <consortium name="The Broad Institute Genome Sequencing Center for Infectious Disease"/>
            <person name="Wu L."/>
            <person name="Ma J."/>
        </authorList>
    </citation>
    <scope>NUCLEOTIDE SEQUENCE [LARGE SCALE GENOMIC DNA]</scope>
    <source>
        <strain evidence="7">KCTC 52165</strain>
    </source>
</reference>
<dbReference type="Gene3D" id="1.10.10.10">
    <property type="entry name" value="Winged helix-like DNA-binding domain superfamily/Winged helix DNA-binding domain"/>
    <property type="match status" value="1"/>
</dbReference>
<evidence type="ECO:0000256" key="3">
    <source>
        <dbReference type="ARBA" id="ARBA00023125"/>
    </source>
</evidence>
<dbReference type="PANTHER" id="PTHR30126:SF98">
    <property type="entry name" value="HTH-TYPE TRANSCRIPTIONAL ACTIVATOR BAUR"/>
    <property type="match status" value="1"/>
</dbReference>
<evidence type="ECO:0000259" key="5">
    <source>
        <dbReference type="PROSITE" id="PS50931"/>
    </source>
</evidence>
<dbReference type="PROSITE" id="PS50931">
    <property type="entry name" value="HTH_LYSR"/>
    <property type="match status" value="1"/>
</dbReference>
<evidence type="ECO:0000313" key="7">
    <source>
        <dbReference type="Proteomes" id="UP001595583"/>
    </source>
</evidence>
<comment type="similarity">
    <text evidence="1">Belongs to the LysR transcriptional regulatory family.</text>
</comment>
<dbReference type="Pfam" id="PF03466">
    <property type="entry name" value="LysR_substrate"/>
    <property type="match status" value="1"/>
</dbReference>